<proteinExistence type="predicted"/>
<dbReference type="SUPFAM" id="SSF51110">
    <property type="entry name" value="alpha-D-mannose-specific plant lectins"/>
    <property type="match status" value="1"/>
</dbReference>
<dbReference type="InterPro" id="IPR036426">
    <property type="entry name" value="Bulb-type_lectin_dom_sf"/>
</dbReference>
<sequence>MILGCLRKTMPSYSSGVGYGRLGPYLTFTVTGDSAMEKMNIPWLILSLQIFIFFSLNRQLAFGADTISANQSLSGTQTTVSSGGHFVLGFFKPGNSSNYYIGMWYGKVNQQTAVWVANREITVHDIHSSELKISNGNLVLFNESQVPIWSTNISSSSSNSVVAVLEDGGNLVLKDGTKSSTPLWQSLDHPTHTWLPGGKLSLNRRTNQSQLLTSWKNSEDPAPGLFSLELDPNGTNQSFILWNRSEQYWTSGAWDPQRRIFSFVPEMRLNEIYNYSYVSNENESYFTYSLYDPSTISRFVMDVSGQIKKLSWLESSQQWSLIWSEPRQQCEVYAFCGAFGSCNEKALPFCNCLTGFEPKSESDWNLSDFSKGCKRKTQLQCEDPTLAHGKSDKFLEMPNIKLLQHEQSMTVGSISECESTCLKNCSCNAYAYDSGDCKVWMGDVLDLTLLTEDSSNGRTIYIRLAASEFSSSSNKSGIIIGAVAGTVGAVLCLVVFAMLRWRRGTMRNPKAVEGSLLASGYRDL</sequence>
<keyword evidence="4" id="KW-1133">Transmembrane helix</keyword>
<dbReference type="SMART" id="SM00473">
    <property type="entry name" value="PAN_AP"/>
    <property type="match status" value="1"/>
</dbReference>
<feature type="domain" description="Bulb-type lectin" evidence="5">
    <location>
        <begin position="64"/>
        <end position="186"/>
    </location>
</feature>
<protein>
    <recommendedName>
        <fullName evidence="9">S-locus glycoprotein</fullName>
    </recommendedName>
</protein>
<dbReference type="CDD" id="cd00028">
    <property type="entry name" value="B_lectin"/>
    <property type="match status" value="1"/>
</dbReference>
<organism evidence="7 8">
    <name type="scientific">Gossypium laxum</name>
    <dbReference type="NCBI Taxonomy" id="34288"/>
    <lineage>
        <taxon>Eukaryota</taxon>
        <taxon>Viridiplantae</taxon>
        <taxon>Streptophyta</taxon>
        <taxon>Embryophyta</taxon>
        <taxon>Tracheophyta</taxon>
        <taxon>Spermatophyta</taxon>
        <taxon>Magnoliopsida</taxon>
        <taxon>eudicotyledons</taxon>
        <taxon>Gunneridae</taxon>
        <taxon>Pentapetalae</taxon>
        <taxon>rosids</taxon>
        <taxon>malvids</taxon>
        <taxon>Malvales</taxon>
        <taxon>Malvaceae</taxon>
        <taxon>Malvoideae</taxon>
        <taxon>Gossypium</taxon>
    </lineage>
</organism>
<dbReference type="SMART" id="SM00108">
    <property type="entry name" value="B_lectin"/>
    <property type="match status" value="1"/>
</dbReference>
<gene>
    <name evidence="7" type="ORF">Golax_005746</name>
</gene>
<dbReference type="InterPro" id="IPR000858">
    <property type="entry name" value="S_locus_glycoprot_dom"/>
</dbReference>
<evidence type="ECO:0008006" key="9">
    <source>
        <dbReference type="Google" id="ProtNLM"/>
    </source>
</evidence>
<dbReference type="PANTHER" id="PTHR32444:SF247">
    <property type="entry name" value="OS01G0958200 PROTEIN"/>
    <property type="match status" value="1"/>
</dbReference>
<evidence type="ECO:0000256" key="1">
    <source>
        <dbReference type="ARBA" id="ARBA00022729"/>
    </source>
</evidence>
<feature type="transmembrane region" description="Helical" evidence="4">
    <location>
        <begin position="478"/>
        <end position="499"/>
    </location>
</feature>
<evidence type="ECO:0000313" key="8">
    <source>
        <dbReference type="Proteomes" id="UP000593574"/>
    </source>
</evidence>
<dbReference type="GO" id="GO:0048544">
    <property type="term" value="P:recognition of pollen"/>
    <property type="evidence" value="ECO:0007669"/>
    <property type="project" value="InterPro"/>
</dbReference>
<dbReference type="Pfam" id="PF00954">
    <property type="entry name" value="S_locus_glycop"/>
    <property type="match status" value="1"/>
</dbReference>
<dbReference type="Pfam" id="PF08276">
    <property type="entry name" value="PAN_2"/>
    <property type="match status" value="1"/>
</dbReference>
<dbReference type="PROSITE" id="PS50927">
    <property type="entry name" value="BULB_LECTIN"/>
    <property type="match status" value="1"/>
</dbReference>
<keyword evidence="4" id="KW-0472">Membrane</keyword>
<dbReference type="InterPro" id="IPR001480">
    <property type="entry name" value="Bulb-type_lectin_dom"/>
</dbReference>
<evidence type="ECO:0000313" key="7">
    <source>
        <dbReference type="EMBL" id="MBA0717975.1"/>
    </source>
</evidence>
<accession>A0A7J9A1V0</accession>
<dbReference type="FunFam" id="2.90.10.10:FF:000002">
    <property type="entry name" value="Serine/threonine-protein kinase"/>
    <property type="match status" value="1"/>
</dbReference>
<keyword evidence="2" id="KW-1015">Disulfide bond</keyword>
<dbReference type="Gene3D" id="2.90.10.10">
    <property type="entry name" value="Bulb-type lectin domain"/>
    <property type="match status" value="1"/>
</dbReference>
<evidence type="ECO:0000256" key="4">
    <source>
        <dbReference type="SAM" id="Phobius"/>
    </source>
</evidence>
<keyword evidence="4" id="KW-0812">Transmembrane</keyword>
<dbReference type="Proteomes" id="UP000593574">
    <property type="component" value="Unassembled WGS sequence"/>
</dbReference>
<keyword evidence="1" id="KW-0732">Signal</keyword>
<dbReference type="PANTHER" id="PTHR32444">
    <property type="entry name" value="BULB-TYPE LECTIN DOMAIN-CONTAINING PROTEIN"/>
    <property type="match status" value="1"/>
</dbReference>
<reference evidence="7 8" key="1">
    <citation type="journal article" date="2019" name="Genome Biol. Evol.">
        <title>Insights into the evolution of the New World diploid cottons (Gossypium, subgenus Houzingenia) based on genome sequencing.</title>
        <authorList>
            <person name="Grover C.E."/>
            <person name="Arick M.A. 2nd"/>
            <person name="Thrash A."/>
            <person name="Conover J.L."/>
            <person name="Sanders W.S."/>
            <person name="Peterson D.G."/>
            <person name="Frelichowski J.E."/>
            <person name="Scheffler J.A."/>
            <person name="Scheffler B.E."/>
            <person name="Wendel J.F."/>
        </authorList>
    </citation>
    <scope>NUCLEOTIDE SEQUENCE [LARGE SCALE GENOMIC DNA]</scope>
    <source>
        <strain evidence="7">4</strain>
        <tissue evidence="7">Leaf</tissue>
    </source>
</reference>
<dbReference type="SUPFAM" id="SSF57414">
    <property type="entry name" value="Hairpin loop containing domain-like"/>
    <property type="match status" value="1"/>
</dbReference>
<feature type="domain" description="Apple" evidence="6">
    <location>
        <begin position="381"/>
        <end position="465"/>
    </location>
</feature>
<dbReference type="PROSITE" id="PS50948">
    <property type="entry name" value="PAN"/>
    <property type="match status" value="1"/>
</dbReference>
<evidence type="ECO:0000259" key="5">
    <source>
        <dbReference type="PROSITE" id="PS50927"/>
    </source>
</evidence>
<keyword evidence="3" id="KW-0325">Glycoprotein</keyword>
<comment type="caution">
    <text evidence="7">The sequence shown here is derived from an EMBL/GenBank/DDBJ whole genome shotgun (WGS) entry which is preliminary data.</text>
</comment>
<evidence type="ECO:0000259" key="6">
    <source>
        <dbReference type="PROSITE" id="PS50948"/>
    </source>
</evidence>
<dbReference type="Pfam" id="PF01453">
    <property type="entry name" value="B_lectin"/>
    <property type="match status" value="1"/>
</dbReference>
<evidence type="ECO:0000256" key="3">
    <source>
        <dbReference type="ARBA" id="ARBA00023180"/>
    </source>
</evidence>
<name>A0A7J9A1V0_9ROSI</name>
<dbReference type="InterPro" id="IPR003609">
    <property type="entry name" value="Pan_app"/>
</dbReference>
<keyword evidence="8" id="KW-1185">Reference proteome</keyword>
<dbReference type="EMBL" id="JABEZV010000008">
    <property type="protein sequence ID" value="MBA0717975.1"/>
    <property type="molecule type" value="Genomic_DNA"/>
</dbReference>
<evidence type="ECO:0000256" key="2">
    <source>
        <dbReference type="ARBA" id="ARBA00023157"/>
    </source>
</evidence>
<dbReference type="AlphaFoldDB" id="A0A7J9A1V0"/>
<dbReference type="CDD" id="cd01098">
    <property type="entry name" value="PAN_AP_plant"/>
    <property type="match status" value="1"/>
</dbReference>